<dbReference type="PANTHER" id="PTHR12191:SF4">
    <property type="entry name" value="ZINC TRANSPORTER ZIP12"/>
    <property type="match status" value="1"/>
</dbReference>
<keyword evidence="8" id="KW-1185">Reference proteome</keyword>
<feature type="transmembrane region" description="Helical" evidence="6">
    <location>
        <begin position="84"/>
        <end position="108"/>
    </location>
</feature>
<dbReference type="GO" id="GO:0005385">
    <property type="term" value="F:zinc ion transmembrane transporter activity"/>
    <property type="evidence" value="ECO:0007669"/>
    <property type="project" value="TreeGrafter"/>
</dbReference>
<feature type="transmembrane region" description="Helical" evidence="6">
    <location>
        <begin position="162"/>
        <end position="186"/>
    </location>
</feature>
<evidence type="ECO:0000313" key="8">
    <source>
        <dbReference type="Proteomes" id="UP001159641"/>
    </source>
</evidence>
<organism evidence="7 8">
    <name type="scientific">Eschrichtius robustus</name>
    <name type="common">California gray whale</name>
    <name type="synonym">Eschrichtius gibbosus</name>
    <dbReference type="NCBI Taxonomy" id="9764"/>
    <lineage>
        <taxon>Eukaryota</taxon>
        <taxon>Metazoa</taxon>
        <taxon>Chordata</taxon>
        <taxon>Craniata</taxon>
        <taxon>Vertebrata</taxon>
        <taxon>Euteleostomi</taxon>
        <taxon>Mammalia</taxon>
        <taxon>Eutheria</taxon>
        <taxon>Laurasiatheria</taxon>
        <taxon>Artiodactyla</taxon>
        <taxon>Whippomorpha</taxon>
        <taxon>Cetacea</taxon>
        <taxon>Mysticeti</taxon>
        <taxon>Eschrichtiidae</taxon>
        <taxon>Eschrichtius</taxon>
    </lineage>
</organism>
<dbReference type="GO" id="GO:0140410">
    <property type="term" value="F:monoatomic cation:bicarbonate symporter activity"/>
    <property type="evidence" value="ECO:0007669"/>
    <property type="project" value="TreeGrafter"/>
</dbReference>
<dbReference type="Pfam" id="PF02535">
    <property type="entry name" value="Zip"/>
    <property type="match status" value="1"/>
</dbReference>
<keyword evidence="4 6" id="KW-1133">Transmembrane helix</keyword>
<keyword evidence="3 6" id="KW-0812">Transmembrane</keyword>
<feature type="transmembrane region" description="Helical" evidence="6">
    <location>
        <begin position="120"/>
        <end position="142"/>
    </location>
</feature>
<dbReference type="InterPro" id="IPR003689">
    <property type="entry name" value="ZIP"/>
</dbReference>
<dbReference type="PANTHER" id="PTHR12191">
    <property type="entry name" value="SOLUTE CARRIER FAMILY 39"/>
    <property type="match status" value="1"/>
</dbReference>
<dbReference type="EMBL" id="JAIQCJ010002090">
    <property type="protein sequence ID" value="KAJ8782779.1"/>
    <property type="molecule type" value="Genomic_DNA"/>
</dbReference>
<sequence length="351" mass="38491">MFFLLQTCFSAGQLVEIFLQNKLSAISKEDFKQMSPGIIQQLLSCSCQLPQDQQAKLPPPTPESKFWFFTRKANAHSVCNNDEYGYSTMAVTLLTLGSMLGTTLILFHCCEENYRLILQLFVGLAVGTLSGDALLHLIPQVLGLHKQEASEFGHFHENKGHIWKLLGLIGGIHGFFLIEKCFILLVSPSAEKGPEDAQAAEIPIGSLNAPNRKCKTISLLAIMILVGDSLHNFADGLVIGAAFSSSSESGVTTTIAILCHEIPHEMGKSDGDFAVLLSSGLPIKIAILMNFISALTAFIGLYIGLSVSTDPCIQNWILTITAGMFLYLSLVEMLCIYKRCLYFQLKNEKFC</sequence>
<evidence type="ECO:0000256" key="1">
    <source>
        <dbReference type="ARBA" id="ARBA00004141"/>
    </source>
</evidence>
<dbReference type="GO" id="GO:0071578">
    <property type="term" value="P:zinc ion import across plasma membrane"/>
    <property type="evidence" value="ECO:0007669"/>
    <property type="project" value="TreeGrafter"/>
</dbReference>
<evidence type="ECO:0000256" key="2">
    <source>
        <dbReference type="ARBA" id="ARBA00006939"/>
    </source>
</evidence>
<comment type="subcellular location">
    <subcellularLocation>
        <location evidence="1">Membrane</location>
        <topology evidence="1">Multi-pass membrane protein</topology>
    </subcellularLocation>
</comment>
<evidence type="ECO:0000313" key="7">
    <source>
        <dbReference type="EMBL" id="KAJ8782779.1"/>
    </source>
</evidence>
<evidence type="ECO:0000256" key="6">
    <source>
        <dbReference type="SAM" id="Phobius"/>
    </source>
</evidence>
<gene>
    <name evidence="7" type="ORF">J1605_009861</name>
</gene>
<evidence type="ECO:0000256" key="3">
    <source>
        <dbReference type="ARBA" id="ARBA00022692"/>
    </source>
</evidence>
<comment type="caution">
    <text evidence="7">The sequence shown here is derived from an EMBL/GenBank/DDBJ whole genome shotgun (WGS) entry which is preliminary data.</text>
</comment>
<dbReference type="GO" id="GO:0005886">
    <property type="term" value="C:plasma membrane"/>
    <property type="evidence" value="ECO:0007669"/>
    <property type="project" value="TreeGrafter"/>
</dbReference>
<evidence type="ECO:0008006" key="9">
    <source>
        <dbReference type="Google" id="ProtNLM"/>
    </source>
</evidence>
<feature type="transmembrane region" description="Helical" evidence="6">
    <location>
        <begin position="316"/>
        <end position="337"/>
    </location>
</feature>
<dbReference type="AlphaFoldDB" id="A0AB34GWK0"/>
<dbReference type="InterPro" id="IPR050799">
    <property type="entry name" value="ZIP_Transporter"/>
</dbReference>
<proteinExistence type="inferred from homology"/>
<reference evidence="7 8" key="1">
    <citation type="submission" date="2022-11" db="EMBL/GenBank/DDBJ databases">
        <title>Whole genome sequence of Eschrichtius robustus ER-17-0199.</title>
        <authorList>
            <person name="Bruniche-Olsen A."/>
            <person name="Black A.N."/>
            <person name="Fields C.J."/>
            <person name="Walden K."/>
            <person name="Dewoody J.A."/>
        </authorList>
    </citation>
    <scope>NUCLEOTIDE SEQUENCE [LARGE SCALE GENOMIC DNA]</scope>
    <source>
        <strain evidence="7">ER-17-0199</strain>
        <tissue evidence="7">Blubber</tissue>
    </source>
</reference>
<keyword evidence="5 6" id="KW-0472">Membrane</keyword>
<name>A0AB34GWK0_ESCRO</name>
<dbReference type="Proteomes" id="UP001159641">
    <property type="component" value="Unassembled WGS sequence"/>
</dbReference>
<protein>
    <recommendedName>
        <fullName evidence="9">Zinc transporter ZIP12</fullName>
    </recommendedName>
</protein>
<feature type="transmembrane region" description="Helical" evidence="6">
    <location>
        <begin position="285"/>
        <end position="304"/>
    </location>
</feature>
<evidence type="ECO:0000256" key="5">
    <source>
        <dbReference type="ARBA" id="ARBA00023136"/>
    </source>
</evidence>
<comment type="similarity">
    <text evidence="2">Belongs to the ZIP transporter (TC 2.A.5) family.</text>
</comment>
<dbReference type="GO" id="GO:0030003">
    <property type="term" value="P:intracellular monoatomic cation homeostasis"/>
    <property type="evidence" value="ECO:0007669"/>
    <property type="project" value="TreeGrafter"/>
</dbReference>
<evidence type="ECO:0000256" key="4">
    <source>
        <dbReference type="ARBA" id="ARBA00022989"/>
    </source>
</evidence>
<accession>A0AB34GWK0</accession>